<evidence type="ECO:0000313" key="2">
    <source>
        <dbReference type="Proteomes" id="UP000050525"/>
    </source>
</evidence>
<proteinExistence type="predicted"/>
<protein>
    <submittedName>
        <fullName evidence="1">Uncharacterized protein</fullName>
    </submittedName>
</protein>
<evidence type="ECO:0000313" key="1">
    <source>
        <dbReference type="EMBL" id="KYO27672.1"/>
    </source>
</evidence>
<organism evidence="1 2">
    <name type="scientific">Alligator mississippiensis</name>
    <name type="common">American alligator</name>
    <dbReference type="NCBI Taxonomy" id="8496"/>
    <lineage>
        <taxon>Eukaryota</taxon>
        <taxon>Metazoa</taxon>
        <taxon>Chordata</taxon>
        <taxon>Craniata</taxon>
        <taxon>Vertebrata</taxon>
        <taxon>Euteleostomi</taxon>
        <taxon>Archelosauria</taxon>
        <taxon>Archosauria</taxon>
        <taxon>Crocodylia</taxon>
        <taxon>Alligatoridae</taxon>
        <taxon>Alligatorinae</taxon>
        <taxon>Alligator</taxon>
    </lineage>
</organism>
<dbReference type="AlphaFoldDB" id="A0A151MT45"/>
<sequence>MWHSLMMSSGHASASLSRREKQLMKCTGTLPLCNLSGLAASAGGFAARRRKCSPAHSYSAEKGDVEVL</sequence>
<gene>
    <name evidence="1" type="ORF">Y1Q_0005233</name>
</gene>
<keyword evidence="2" id="KW-1185">Reference proteome</keyword>
<accession>A0A151MT45</accession>
<dbReference type="EMBL" id="AKHW03005127">
    <property type="protein sequence ID" value="KYO27672.1"/>
    <property type="molecule type" value="Genomic_DNA"/>
</dbReference>
<reference evidence="1 2" key="1">
    <citation type="journal article" date="2012" name="Genome Biol.">
        <title>Sequencing three crocodilian genomes to illuminate the evolution of archosaurs and amniotes.</title>
        <authorList>
            <person name="St John J.A."/>
            <person name="Braun E.L."/>
            <person name="Isberg S.R."/>
            <person name="Miles L.G."/>
            <person name="Chong A.Y."/>
            <person name="Gongora J."/>
            <person name="Dalzell P."/>
            <person name="Moran C."/>
            <person name="Bed'hom B."/>
            <person name="Abzhanov A."/>
            <person name="Burgess S.C."/>
            <person name="Cooksey A.M."/>
            <person name="Castoe T.A."/>
            <person name="Crawford N.G."/>
            <person name="Densmore L.D."/>
            <person name="Drew J.C."/>
            <person name="Edwards S.V."/>
            <person name="Faircloth B.C."/>
            <person name="Fujita M.K."/>
            <person name="Greenwold M.J."/>
            <person name="Hoffmann F.G."/>
            <person name="Howard J.M."/>
            <person name="Iguchi T."/>
            <person name="Janes D.E."/>
            <person name="Khan S.Y."/>
            <person name="Kohno S."/>
            <person name="de Koning A.J."/>
            <person name="Lance S.L."/>
            <person name="McCarthy F.M."/>
            <person name="McCormack J.E."/>
            <person name="Merchant M.E."/>
            <person name="Peterson D.G."/>
            <person name="Pollock D.D."/>
            <person name="Pourmand N."/>
            <person name="Raney B.J."/>
            <person name="Roessler K.A."/>
            <person name="Sanford J.R."/>
            <person name="Sawyer R.H."/>
            <person name="Schmidt C.J."/>
            <person name="Triplett E.W."/>
            <person name="Tuberville T.D."/>
            <person name="Venegas-Anaya M."/>
            <person name="Howard J.T."/>
            <person name="Jarvis E.D."/>
            <person name="Guillette L.J.Jr."/>
            <person name="Glenn T.C."/>
            <person name="Green R.E."/>
            <person name="Ray D.A."/>
        </authorList>
    </citation>
    <scope>NUCLEOTIDE SEQUENCE [LARGE SCALE GENOMIC DNA]</scope>
    <source>
        <strain evidence="1">KSC_2009_1</strain>
    </source>
</reference>
<name>A0A151MT45_ALLMI</name>
<dbReference type="Proteomes" id="UP000050525">
    <property type="component" value="Unassembled WGS sequence"/>
</dbReference>
<comment type="caution">
    <text evidence="1">The sequence shown here is derived from an EMBL/GenBank/DDBJ whole genome shotgun (WGS) entry which is preliminary data.</text>
</comment>